<evidence type="ECO:0000256" key="1">
    <source>
        <dbReference type="SAM" id="SignalP"/>
    </source>
</evidence>
<protein>
    <submittedName>
        <fullName evidence="2">Uncharacterized protein</fullName>
    </submittedName>
</protein>
<feature type="chain" id="PRO_5035844918" evidence="1">
    <location>
        <begin position="21"/>
        <end position="57"/>
    </location>
</feature>
<feature type="non-terminal residue" evidence="2">
    <location>
        <position position="57"/>
    </location>
</feature>
<proteinExistence type="predicted"/>
<feature type="signal peptide" evidence="1">
    <location>
        <begin position="1"/>
        <end position="20"/>
    </location>
</feature>
<evidence type="ECO:0000313" key="2">
    <source>
        <dbReference type="EMBL" id="CAD7703824.1"/>
    </source>
</evidence>
<gene>
    <name evidence="2" type="ORF">OSTQU699_LOCUS9183</name>
</gene>
<keyword evidence="3" id="KW-1185">Reference proteome</keyword>
<accession>A0A8S1J9D0</accession>
<sequence length="57" mass="5740">MGPCCRWTLPSVAKLRVVLTVVVMFLGQDSVPKAGGASSHDSGVARACGVGASSGHQ</sequence>
<name>A0A8S1J9D0_9CHLO</name>
<reference evidence="2" key="1">
    <citation type="submission" date="2020-12" db="EMBL/GenBank/DDBJ databases">
        <authorList>
            <person name="Iha C."/>
        </authorList>
    </citation>
    <scope>NUCLEOTIDE SEQUENCE</scope>
</reference>
<evidence type="ECO:0000313" key="3">
    <source>
        <dbReference type="Proteomes" id="UP000708148"/>
    </source>
</evidence>
<dbReference type="Proteomes" id="UP000708148">
    <property type="component" value="Unassembled WGS sequence"/>
</dbReference>
<keyword evidence="1" id="KW-0732">Signal</keyword>
<organism evidence="2 3">
    <name type="scientific">Ostreobium quekettii</name>
    <dbReference type="NCBI Taxonomy" id="121088"/>
    <lineage>
        <taxon>Eukaryota</taxon>
        <taxon>Viridiplantae</taxon>
        <taxon>Chlorophyta</taxon>
        <taxon>core chlorophytes</taxon>
        <taxon>Ulvophyceae</taxon>
        <taxon>TCBD clade</taxon>
        <taxon>Bryopsidales</taxon>
        <taxon>Ostreobineae</taxon>
        <taxon>Ostreobiaceae</taxon>
        <taxon>Ostreobium</taxon>
    </lineage>
</organism>
<dbReference type="EMBL" id="CAJHUC010002445">
    <property type="protein sequence ID" value="CAD7703824.1"/>
    <property type="molecule type" value="Genomic_DNA"/>
</dbReference>
<dbReference type="AlphaFoldDB" id="A0A8S1J9D0"/>
<comment type="caution">
    <text evidence="2">The sequence shown here is derived from an EMBL/GenBank/DDBJ whole genome shotgun (WGS) entry which is preliminary data.</text>
</comment>